<comment type="caution">
    <text evidence="1">The sequence shown here is derived from an EMBL/GenBank/DDBJ whole genome shotgun (WGS) entry which is preliminary data.</text>
</comment>
<accession>A0A7W8HAR2</accession>
<dbReference type="EMBL" id="JACHFW010000008">
    <property type="protein sequence ID" value="MBB5264947.1"/>
    <property type="molecule type" value="Genomic_DNA"/>
</dbReference>
<gene>
    <name evidence="1" type="ORF">HNP82_002086</name>
</gene>
<organism evidence="1 2">
    <name type="scientific">Catenibacillus scindens</name>
    <dbReference type="NCBI Taxonomy" id="673271"/>
    <lineage>
        <taxon>Bacteria</taxon>
        <taxon>Bacillati</taxon>
        <taxon>Bacillota</taxon>
        <taxon>Clostridia</taxon>
        <taxon>Lachnospirales</taxon>
        <taxon>Lachnospiraceae</taxon>
        <taxon>Catenibacillus</taxon>
    </lineage>
</organism>
<evidence type="ECO:0000313" key="2">
    <source>
        <dbReference type="Proteomes" id="UP000543642"/>
    </source>
</evidence>
<reference evidence="1 2" key="1">
    <citation type="submission" date="2020-08" db="EMBL/GenBank/DDBJ databases">
        <title>Genomic Encyclopedia of Type Strains, Phase IV (KMG-IV): sequencing the most valuable type-strain genomes for metagenomic binning, comparative biology and taxonomic classification.</title>
        <authorList>
            <person name="Goeker M."/>
        </authorList>
    </citation>
    <scope>NUCLEOTIDE SEQUENCE [LARGE SCALE GENOMIC DNA]</scope>
    <source>
        <strain evidence="1 2">DSM 106146</strain>
    </source>
</reference>
<sequence length="218" mass="25639">MSRKLRVTKKNFKVFCEGDTEYNYIDKMRRQKKLSIAIKPVNMKGGGYSNFLDRVKTDGTANCLAKFIIIDGDRAVADDSEKRNLRKLLEYCMLQNQSERVPHFLILDYPDFEYIACMHTPKYRGQNVTQYIMKELGYKSIDEFKTDLNVYNILNTNGNSYNRMLSSLKKEDCFVVNHFSINRKHYEIKVSTVYDWEKLGKKGSNINEFFEVIDGFYT</sequence>
<proteinExistence type="predicted"/>
<dbReference type="Proteomes" id="UP000543642">
    <property type="component" value="Unassembled WGS sequence"/>
</dbReference>
<protein>
    <recommendedName>
        <fullName evidence="3">DUF4435 domain-containing protein</fullName>
    </recommendedName>
</protein>
<keyword evidence="2" id="KW-1185">Reference proteome</keyword>
<evidence type="ECO:0008006" key="3">
    <source>
        <dbReference type="Google" id="ProtNLM"/>
    </source>
</evidence>
<dbReference type="RefSeq" id="WP_183774128.1">
    <property type="nucleotide sequence ID" value="NZ_JACHFW010000008.1"/>
</dbReference>
<dbReference type="AlphaFoldDB" id="A0A7W8HAR2"/>
<name>A0A7W8HAR2_9FIRM</name>
<evidence type="ECO:0000313" key="1">
    <source>
        <dbReference type="EMBL" id="MBB5264947.1"/>
    </source>
</evidence>